<feature type="region of interest" description="Disordered" evidence="1">
    <location>
        <begin position="208"/>
        <end position="234"/>
    </location>
</feature>
<dbReference type="Gene3D" id="3.30.450.20">
    <property type="entry name" value="PAS domain"/>
    <property type="match status" value="1"/>
</dbReference>
<dbReference type="Gene3D" id="1.10.260.40">
    <property type="entry name" value="lambda repressor-like DNA-binding domains"/>
    <property type="match status" value="1"/>
</dbReference>
<dbReference type="InterPro" id="IPR010982">
    <property type="entry name" value="Lambda_DNA-bd_dom_sf"/>
</dbReference>
<dbReference type="Pfam" id="PF08448">
    <property type="entry name" value="PAS_4"/>
    <property type="match status" value="1"/>
</dbReference>
<gene>
    <name evidence="3" type="ORF">MU0050_003904</name>
</gene>
<dbReference type="PROSITE" id="PS50943">
    <property type="entry name" value="HTH_CROC1"/>
    <property type="match status" value="1"/>
</dbReference>
<keyword evidence="4" id="KW-1185">Reference proteome</keyword>
<protein>
    <submittedName>
        <fullName evidence="3">PAS domain-containing protein</fullName>
    </submittedName>
</protein>
<dbReference type="EMBL" id="OY726395">
    <property type="protein sequence ID" value="CAJ1585772.1"/>
    <property type="molecule type" value="Genomic_DNA"/>
</dbReference>
<reference evidence="3 4" key="1">
    <citation type="submission" date="2023-08" db="EMBL/GenBank/DDBJ databases">
        <authorList>
            <person name="Folkvardsen B D."/>
            <person name="Norman A."/>
        </authorList>
    </citation>
    <scope>NUCLEOTIDE SEQUENCE [LARGE SCALE GENOMIC DNA]</scope>
    <source>
        <strain evidence="3 4">Mu0050</strain>
    </source>
</reference>
<name>A0ABN9P7G3_9MYCO</name>
<evidence type="ECO:0000256" key="1">
    <source>
        <dbReference type="SAM" id="MobiDB-lite"/>
    </source>
</evidence>
<dbReference type="InterPro" id="IPR000014">
    <property type="entry name" value="PAS"/>
</dbReference>
<dbReference type="InterPro" id="IPR001387">
    <property type="entry name" value="Cro/C1-type_HTH"/>
</dbReference>
<sequence length="364" mass="40803">MATRASGEPIRGLIVTALAECDRPMSTSELRRRLAVDFDVYVLTETLYRSLSILQRRGAIAKIDGRGRCALWVLNTEDPGDDGVGADERVPAGRHWPERGWQTGTDCLKVLRTDGVLLHVNNRGREVLGLDDDEEEFGMPWLDLLPSHIRSQGLRSLQRAVEGHRSGFAGVTFKPDGTPQYWDNTLIPLEGDDGRIREILCISRDVTPHVREGGTGPHQPRPHFPGSPPRRRRGGAVADRLNRLFSAIRAPDGTAYTNTDVLRALADRGVYISAPYLSQLRHGNRKRPSEATVDALADFFGVRPVYFADTYDEEDLQYLVRLDSDLHWLELAQDPDVRRLTTLMLGLSPEAQHELGDYLDRLAR</sequence>
<evidence type="ECO:0000259" key="2">
    <source>
        <dbReference type="PROSITE" id="PS50943"/>
    </source>
</evidence>
<evidence type="ECO:0000313" key="4">
    <source>
        <dbReference type="Proteomes" id="UP001190466"/>
    </source>
</evidence>
<dbReference type="InterPro" id="IPR035965">
    <property type="entry name" value="PAS-like_dom_sf"/>
</dbReference>
<dbReference type="Proteomes" id="UP001190466">
    <property type="component" value="Chromosome"/>
</dbReference>
<proteinExistence type="predicted"/>
<dbReference type="CDD" id="cd00093">
    <property type="entry name" value="HTH_XRE"/>
    <property type="match status" value="1"/>
</dbReference>
<dbReference type="SUPFAM" id="SSF55785">
    <property type="entry name" value="PYP-like sensor domain (PAS domain)"/>
    <property type="match status" value="1"/>
</dbReference>
<organism evidence="3 4">
    <name type="scientific">[Mycobacterium] wendilense</name>
    <dbReference type="NCBI Taxonomy" id="3064284"/>
    <lineage>
        <taxon>Bacteria</taxon>
        <taxon>Bacillati</taxon>
        <taxon>Actinomycetota</taxon>
        <taxon>Actinomycetes</taxon>
        <taxon>Mycobacteriales</taxon>
        <taxon>Mycobacteriaceae</taxon>
        <taxon>Mycolicibacter</taxon>
    </lineage>
</organism>
<feature type="domain" description="HTH cro/C1-type" evidence="2">
    <location>
        <begin position="272"/>
        <end position="307"/>
    </location>
</feature>
<accession>A0ABN9P7G3</accession>
<dbReference type="CDD" id="cd00130">
    <property type="entry name" value="PAS"/>
    <property type="match status" value="1"/>
</dbReference>
<evidence type="ECO:0000313" key="3">
    <source>
        <dbReference type="EMBL" id="CAJ1585772.1"/>
    </source>
</evidence>
<dbReference type="RefSeq" id="WP_316511874.1">
    <property type="nucleotide sequence ID" value="NZ_OY726395.1"/>
</dbReference>
<dbReference type="InterPro" id="IPR013656">
    <property type="entry name" value="PAS_4"/>
</dbReference>